<evidence type="ECO:0000256" key="2">
    <source>
        <dbReference type="SAM" id="MobiDB-lite"/>
    </source>
</evidence>
<keyword evidence="3" id="KW-0472">Membrane</keyword>
<dbReference type="InterPro" id="IPR024623">
    <property type="entry name" value="YtxH"/>
</dbReference>
<dbReference type="PANTHER" id="PTHR35792">
    <property type="entry name" value="GENERAL STRESS PROTEIN"/>
    <property type="match status" value="1"/>
</dbReference>
<dbReference type="PANTHER" id="PTHR35792:SF1">
    <property type="entry name" value="SLL0268 PROTEIN"/>
    <property type="match status" value="1"/>
</dbReference>
<protein>
    <submittedName>
        <fullName evidence="4">YtxH domain-containing protein</fullName>
    </submittedName>
</protein>
<dbReference type="InterPro" id="IPR052928">
    <property type="entry name" value="Desiccation-related_membrane"/>
</dbReference>
<evidence type="ECO:0000256" key="1">
    <source>
        <dbReference type="SAM" id="Coils"/>
    </source>
</evidence>
<feature type="region of interest" description="Disordered" evidence="2">
    <location>
        <begin position="49"/>
        <end position="77"/>
    </location>
</feature>
<evidence type="ECO:0000313" key="4">
    <source>
        <dbReference type="EMBL" id="MFB9054119.1"/>
    </source>
</evidence>
<name>A0ABV5F3X8_9FLAO</name>
<keyword evidence="1" id="KW-0175">Coiled coil</keyword>
<proteinExistence type="predicted"/>
<dbReference type="Pfam" id="PF12732">
    <property type="entry name" value="YtxH"/>
    <property type="match status" value="1"/>
</dbReference>
<feature type="coiled-coil region" evidence="1">
    <location>
        <begin position="92"/>
        <end position="119"/>
    </location>
</feature>
<keyword evidence="5" id="KW-1185">Reference proteome</keyword>
<reference evidence="4 5" key="1">
    <citation type="submission" date="2024-09" db="EMBL/GenBank/DDBJ databases">
        <authorList>
            <person name="Sun Q."/>
            <person name="Mori K."/>
        </authorList>
    </citation>
    <scope>NUCLEOTIDE SEQUENCE [LARGE SCALE GENOMIC DNA]</scope>
    <source>
        <strain evidence="4 5">CECT 8286</strain>
    </source>
</reference>
<feature type="transmembrane region" description="Helical" evidence="3">
    <location>
        <begin position="6"/>
        <end position="26"/>
    </location>
</feature>
<organism evidence="4 5">
    <name type="scientific">Formosa undariae</name>
    <dbReference type="NCBI Taxonomy" id="1325436"/>
    <lineage>
        <taxon>Bacteria</taxon>
        <taxon>Pseudomonadati</taxon>
        <taxon>Bacteroidota</taxon>
        <taxon>Flavobacteriia</taxon>
        <taxon>Flavobacteriales</taxon>
        <taxon>Flavobacteriaceae</taxon>
        <taxon>Formosa</taxon>
    </lineage>
</organism>
<dbReference type="EMBL" id="JBHMEZ010000012">
    <property type="protein sequence ID" value="MFB9054119.1"/>
    <property type="molecule type" value="Genomic_DNA"/>
</dbReference>
<evidence type="ECO:0000313" key="5">
    <source>
        <dbReference type="Proteomes" id="UP001589605"/>
    </source>
</evidence>
<keyword evidence="3" id="KW-0812">Transmembrane</keyword>
<dbReference type="Proteomes" id="UP001589605">
    <property type="component" value="Unassembled WGS sequence"/>
</dbReference>
<feature type="compositionally biased region" description="Polar residues" evidence="2">
    <location>
        <begin position="60"/>
        <end position="76"/>
    </location>
</feature>
<accession>A0ABV5F3X8</accession>
<dbReference type="RefSeq" id="WP_382383555.1">
    <property type="nucleotide sequence ID" value="NZ_JBHMEZ010000012.1"/>
</dbReference>
<gene>
    <name evidence="4" type="ORF">ACFFVB_13605</name>
</gene>
<comment type="caution">
    <text evidence="4">The sequence shown here is derived from an EMBL/GenBank/DDBJ whole genome shotgun (WGS) entry which is preliminary data.</text>
</comment>
<dbReference type="Gene3D" id="1.20.120.20">
    <property type="entry name" value="Apolipoprotein"/>
    <property type="match status" value="1"/>
</dbReference>
<evidence type="ECO:0000256" key="3">
    <source>
        <dbReference type="SAM" id="Phobius"/>
    </source>
</evidence>
<sequence>MSKSGNTVLGLLAGTAIGALFGILYAPDQGSKTRKRLADEALATRDKMNSEAKDLKEKMSSSAQDIRSKVNSSMASRGTLDEQIESIVTDASHKADDVISSLEKKLAHLKEQNKKFQKS</sequence>
<dbReference type="SUPFAM" id="SSF58113">
    <property type="entry name" value="Apolipoprotein A-I"/>
    <property type="match status" value="1"/>
</dbReference>
<keyword evidence="3" id="KW-1133">Transmembrane helix</keyword>
<feature type="compositionally biased region" description="Basic and acidic residues" evidence="2">
    <location>
        <begin position="49"/>
        <end position="59"/>
    </location>
</feature>